<dbReference type="PANTHER" id="PTHR10906">
    <property type="entry name" value="SECY/SEC61-ALPHA FAMILY MEMBER"/>
    <property type="match status" value="1"/>
</dbReference>
<dbReference type="Pfam" id="PF00344">
    <property type="entry name" value="SecY"/>
    <property type="match status" value="1"/>
</dbReference>
<evidence type="ECO:0000256" key="6">
    <source>
        <dbReference type="ARBA" id="ARBA00022989"/>
    </source>
</evidence>
<name>T0L1Z0_9MICR</name>
<reference evidence="12 13" key="1">
    <citation type="journal article" date="2013" name="BMC Genomics">
        <title>Genome sequencing and comparative genomics of honey bee microsporidia, Nosema apis reveal novel insights into host-parasite interactions.</title>
        <authorList>
            <person name="Chen Yp."/>
            <person name="Pettis J.S."/>
            <person name="Zhao Y."/>
            <person name="Liu X."/>
            <person name="Tallon L.J."/>
            <person name="Sadzewicz L.D."/>
            <person name="Li R."/>
            <person name="Zheng H."/>
            <person name="Huang S."/>
            <person name="Zhang X."/>
            <person name="Hamilton M.C."/>
            <person name="Pernal S.F."/>
            <person name="Melathopoulos A.P."/>
            <person name="Yan X."/>
            <person name="Evans J.D."/>
        </authorList>
    </citation>
    <scope>NUCLEOTIDE SEQUENCE [LARGE SCALE GENOMIC DNA]</scope>
    <source>
        <strain evidence="12 13">BRL 01</strain>
    </source>
</reference>
<dbReference type="SUPFAM" id="SSF103491">
    <property type="entry name" value="Preprotein translocase SecY subunit"/>
    <property type="match status" value="1"/>
</dbReference>
<gene>
    <name evidence="12" type="ORF">NAPIS_ORF00903</name>
</gene>
<dbReference type="GO" id="GO:0015031">
    <property type="term" value="P:protein transport"/>
    <property type="evidence" value="ECO:0007669"/>
    <property type="project" value="UniProtKB-KW"/>
</dbReference>
<dbReference type="InterPro" id="IPR030659">
    <property type="entry name" value="SecY_CS"/>
</dbReference>
<proteinExistence type="inferred from homology"/>
<evidence type="ECO:0000256" key="4">
    <source>
        <dbReference type="ARBA" id="ARBA00022692"/>
    </source>
</evidence>
<dbReference type="VEuPathDB" id="MicrosporidiaDB:NAPIS_ORF00903"/>
<keyword evidence="6 10" id="KW-1133">Transmembrane helix</keyword>
<dbReference type="PIRSF" id="PIRSF004557">
    <property type="entry name" value="SecY"/>
    <property type="match status" value="1"/>
</dbReference>
<dbReference type="InterPro" id="IPR019561">
    <property type="entry name" value="Translocon_Sec61/SecY_plug_dom"/>
</dbReference>
<dbReference type="GO" id="GO:0016020">
    <property type="term" value="C:membrane"/>
    <property type="evidence" value="ECO:0007669"/>
    <property type="project" value="InterPro"/>
</dbReference>
<feature type="domain" description="Translocon Sec61/SecY plug" evidence="11">
    <location>
        <begin position="48"/>
        <end position="82"/>
    </location>
</feature>
<evidence type="ECO:0000256" key="8">
    <source>
        <dbReference type="ARBA" id="ARBA00023136"/>
    </source>
</evidence>
<keyword evidence="4 10" id="KW-0812">Transmembrane</keyword>
<feature type="transmembrane region" description="Helical" evidence="10">
    <location>
        <begin position="422"/>
        <end position="444"/>
    </location>
</feature>
<evidence type="ECO:0000259" key="11">
    <source>
        <dbReference type="Pfam" id="PF10559"/>
    </source>
</evidence>
<organism evidence="12 13">
    <name type="scientific">Vairimorpha apis BRL 01</name>
    <dbReference type="NCBI Taxonomy" id="1037528"/>
    <lineage>
        <taxon>Eukaryota</taxon>
        <taxon>Fungi</taxon>
        <taxon>Fungi incertae sedis</taxon>
        <taxon>Microsporidia</taxon>
        <taxon>Nosematidae</taxon>
        <taxon>Vairimorpha</taxon>
    </lineage>
</organism>
<evidence type="ECO:0000313" key="13">
    <source>
        <dbReference type="Proteomes" id="UP000053780"/>
    </source>
</evidence>
<evidence type="ECO:0000256" key="3">
    <source>
        <dbReference type="ARBA" id="ARBA00022448"/>
    </source>
</evidence>
<comment type="similarity">
    <text evidence="2 9">Belongs to the SecY/SEC61-alpha family.</text>
</comment>
<keyword evidence="13" id="KW-1185">Reference proteome</keyword>
<dbReference type="HOGENOM" id="CLU_031763_2_1_1"/>
<dbReference type="AlphaFoldDB" id="T0L1Z0"/>
<dbReference type="InterPro" id="IPR023201">
    <property type="entry name" value="SecY_dom_sf"/>
</dbReference>
<evidence type="ECO:0000256" key="10">
    <source>
        <dbReference type="SAM" id="Phobius"/>
    </source>
</evidence>
<evidence type="ECO:0000256" key="2">
    <source>
        <dbReference type="ARBA" id="ARBA00005751"/>
    </source>
</evidence>
<comment type="subcellular location">
    <subcellularLocation>
        <location evidence="1">Endomembrane system</location>
        <topology evidence="1">Multi-pass membrane protein</topology>
    </subcellularLocation>
</comment>
<keyword evidence="8 10" id="KW-0472">Membrane</keyword>
<sequence length="481" mass="54787">MTCKCKHYNLVNVLHMIKPLLSFIPDVVHPNRQITFQEKFIWTTLAILIYMIASQVPLFGIISSDKSDPFYWMRMMMASNRGTLMDLGISPVVTASMIMQFFTMSEIIKVDFNIKEDKILHGAATRLISIIMTAGQAIVQVYTGFYGQPKELGTVYCLLLIVQLIFSGIIIILLDELLQKGYGLGNGVNLFVAANVCENIVWKAFSPKVFFTGRGIEFEGSIIAFFHLLFVRKNKLEALYEIFFRQNLPNMFSLTSTILIFTFVIYLQQLRIELTTESTQVRGQTGKYPIKLLYTSTTPIYMQNLFVSHFCTISRLLYKWYPNSKIVNLIGTWSSEGTGRMHPIKGLAYYVFPPENILEAFRRPFYFLLYLIIMFVSAGILCRAWIDVSDLSPAQAAKQLKRNNMTLKGHRGLKTEETMRKYIPTAALLGGLCTCLVVLLSNLFDTIGSGTNIFLATSIVYQYLELFAKETARMNGMNFIE</sequence>
<evidence type="ECO:0000256" key="1">
    <source>
        <dbReference type="ARBA" id="ARBA00004127"/>
    </source>
</evidence>
<dbReference type="Gene3D" id="1.10.3370.10">
    <property type="entry name" value="SecY subunit domain"/>
    <property type="match status" value="1"/>
</dbReference>
<evidence type="ECO:0000256" key="5">
    <source>
        <dbReference type="ARBA" id="ARBA00022927"/>
    </source>
</evidence>
<dbReference type="GO" id="GO:0012505">
    <property type="term" value="C:endomembrane system"/>
    <property type="evidence" value="ECO:0007669"/>
    <property type="project" value="UniProtKB-SubCell"/>
</dbReference>
<dbReference type="Proteomes" id="UP000053780">
    <property type="component" value="Unassembled WGS sequence"/>
</dbReference>
<feature type="transmembrane region" description="Helical" evidence="10">
    <location>
        <begin position="83"/>
        <end position="103"/>
    </location>
</feature>
<dbReference type="EMBL" id="KE647131">
    <property type="protein sequence ID" value="EQB61517.1"/>
    <property type="molecule type" value="Genomic_DNA"/>
</dbReference>
<dbReference type="OrthoDB" id="420669at2759"/>
<keyword evidence="7" id="KW-0811">Translocation</keyword>
<feature type="transmembrane region" description="Helical" evidence="10">
    <location>
        <begin position="209"/>
        <end position="230"/>
    </location>
</feature>
<evidence type="ECO:0000256" key="9">
    <source>
        <dbReference type="RuleBase" id="RU004349"/>
    </source>
</evidence>
<feature type="transmembrane region" description="Helical" evidence="10">
    <location>
        <begin position="365"/>
        <end position="386"/>
    </location>
</feature>
<feature type="transmembrane region" description="Helical" evidence="10">
    <location>
        <begin position="123"/>
        <end position="143"/>
    </location>
</feature>
<keyword evidence="5" id="KW-0653">Protein transport</keyword>
<feature type="transmembrane region" description="Helical" evidence="10">
    <location>
        <begin position="40"/>
        <end position="62"/>
    </location>
</feature>
<evidence type="ECO:0000313" key="12">
    <source>
        <dbReference type="EMBL" id="EQB61517.1"/>
    </source>
</evidence>
<feature type="transmembrane region" description="Helical" evidence="10">
    <location>
        <begin position="155"/>
        <end position="174"/>
    </location>
</feature>
<dbReference type="PROSITE" id="PS00755">
    <property type="entry name" value="SECY_1"/>
    <property type="match status" value="1"/>
</dbReference>
<protein>
    <submittedName>
        <fullName evidence="12">Protein transport protein sec61 alpha subunit</fullName>
    </submittedName>
</protein>
<accession>T0L1Z0</accession>
<dbReference type="InterPro" id="IPR002208">
    <property type="entry name" value="SecY/SEC61-alpha"/>
</dbReference>
<dbReference type="Pfam" id="PF10559">
    <property type="entry name" value="Plug_translocon"/>
    <property type="match status" value="1"/>
</dbReference>
<feature type="transmembrane region" description="Helical" evidence="10">
    <location>
        <begin position="251"/>
        <end position="268"/>
    </location>
</feature>
<evidence type="ECO:0000256" key="7">
    <source>
        <dbReference type="ARBA" id="ARBA00023010"/>
    </source>
</evidence>
<keyword evidence="3" id="KW-0813">Transport</keyword>
<dbReference type="NCBIfam" id="TIGR00967">
    <property type="entry name" value="3a0501s007"/>
    <property type="match status" value="1"/>
</dbReference>